<gene>
    <name evidence="9" type="ORF">F4Y08_14050</name>
</gene>
<feature type="transmembrane region" description="Helical" evidence="7">
    <location>
        <begin position="109"/>
        <end position="133"/>
    </location>
</feature>
<dbReference type="Gene3D" id="1.10.3720.10">
    <property type="entry name" value="MetI-like"/>
    <property type="match status" value="1"/>
</dbReference>
<evidence type="ECO:0000259" key="8">
    <source>
        <dbReference type="PROSITE" id="PS50928"/>
    </source>
</evidence>
<proteinExistence type="inferred from homology"/>
<dbReference type="PANTHER" id="PTHR43744:SF12">
    <property type="entry name" value="ABC TRANSPORTER PERMEASE PROTEIN MG189-RELATED"/>
    <property type="match status" value="1"/>
</dbReference>
<reference evidence="9" key="1">
    <citation type="submission" date="2019-09" db="EMBL/GenBank/DDBJ databases">
        <title>Characterisation of the sponge microbiome using genome-centric metagenomics.</title>
        <authorList>
            <person name="Engelberts J.P."/>
            <person name="Robbins S.J."/>
            <person name="De Goeij J.M."/>
            <person name="Aranda M."/>
            <person name="Bell S.C."/>
            <person name="Webster N.S."/>
        </authorList>
    </citation>
    <scope>NUCLEOTIDE SEQUENCE</scope>
    <source>
        <strain evidence="9">SB0662_bin_9</strain>
    </source>
</reference>
<dbReference type="Pfam" id="PF00528">
    <property type="entry name" value="BPD_transp_1"/>
    <property type="match status" value="1"/>
</dbReference>
<organism evidence="9">
    <name type="scientific">Caldilineaceae bacterium SB0662_bin_9</name>
    <dbReference type="NCBI Taxonomy" id="2605258"/>
    <lineage>
        <taxon>Bacteria</taxon>
        <taxon>Bacillati</taxon>
        <taxon>Chloroflexota</taxon>
        <taxon>Caldilineae</taxon>
        <taxon>Caldilineales</taxon>
        <taxon>Caldilineaceae</taxon>
    </lineage>
</organism>
<evidence type="ECO:0000256" key="7">
    <source>
        <dbReference type="RuleBase" id="RU363032"/>
    </source>
</evidence>
<feature type="transmembrane region" description="Helical" evidence="7">
    <location>
        <begin position="250"/>
        <end position="268"/>
    </location>
</feature>
<feature type="transmembrane region" description="Helical" evidence="7">
    <location>
        <begin position="139"/>
        <end position="160"/>
    </location>
</feature>
<feature type="transmembrane region" description="Helical" evidence="7">
    <location>
        <begin position="78"/>
        <end position="100"/>
    </location>
</feature>
<feature type="transmembrane region" description="Helical" evidence="7">
    <location>
        <begin position="198"/>
        <end position="220"/>
    </location>
</feature>
<evidence type="ECO:0000256" key="5">
    <source>
        <dbReference type="ARBA" id="ARBA00022989"/>
    </source>
</evidence>
<dbReference type="PANTHER" id="PTHR43744">
    <property type="entry name" value="ABC TRANSPORTER PERMEASE PROTEIN MG189-RELATED-RELATED"/>
    <property type="match status" value="1"/>
</dbReference>
<sequence>MVEGLYARITKWTFVYPLLLVSSVVMLFPLAWTFSTSLKTAQTVTLREVKLIPDPVQWSNYITIFEESPLLLYTQNTMYMVVTSVIGGVVICALAGYAFARINFPAREVLFYILLSTMMLPHVVQIIPLFVIFDRLGLVGTFWPLIIPRLLGHNAFYIFLMRQFFRGIPLELSDAARMDGCTELGIWARVIMPNSKPVLAAVGIFSIQFAWNDFLSPLIYLGPKKELWTLALGLNAQKGFEGEITSLHKMMVISVYMIIPMLLVFAFGQKYMIEGVTFSGMKG</sequence>
<evidence type="ECO:0000256" key="4">
    <source>
        <dbReference type="ARBA" id="ARBA00022692"/>
    </source>
</evidence>
<dbReference type="GO" id="GO:0055085">
    <property type="term" value="P:transmembrane transport"/>
    <property type="evidence" value="ECO:0007669"/>
    <property type="project" value="InterPro"/>
</dbReference>
<dbReference type="InterPro" id="IPR035906">
    <property type="entry name" value="MetI-like_sf"/>
</dbReference>
<protein>
    <submittedName>
        <fullName evidence="9">Carbohydrate ABC transporter permease</fullName>
    </submittedName>
</protein>
<feature type="domain" description="ABC transmembrane type-1" evidence="8">
    <location>
        <begin position="74"/>
        <end position="268"/>
    </location>
</feature>
<feature type="transmembrane region" description="Helical" evidence="7">
    <location>
        <begin position="12"/>
        <end position="32"/>
    </location>
</feature>
<comment type="subcellular location">
    <subcellularLocation>
        <location evidence="1 7">Cell membrane</location>
        <topology evidence="1 7">Multi-pass membrane protein</topology>
    </subcellularLocation>
</comment>
<name>A0A6B1DWT6_9CHLR</name>
<dbReference type="AlphaFoldDB" id="A0A6B1DWT6"/>
<keyword evidence="6 7" id="KW-0472">Membrane</keyword>
<evidence type="ECO:0000256" key="1">
    <source>
        <dbReference type="ARBA" id="ARBA00004651"/>
    </source>
</evidence>
<dbReference type="EMBL" id="VXPY01000095">
    <property type="protein sequence ID" value="MYD91437.1"/>
    <property type="molecule type" value="Genomic_DNA"/>
</dbReference>
<dbReference type="GO" id="GO:0005886">
    <property type="term" value="C:plasma membrane"/>
    <property type="evidence" value="ECO:0007669"/>
    <property type="project" value="UniProtKB-SubCell"/>
</dbReference>
<evidence type="ECO:0000313" key="9">
    <source>
        <dbReference type="EMBL" id="MYD91437.1"/>
    </source>
</evidence>
<keyword evidence="3" id="KW-1003">Cell membrane</keyword>
<keyword evidence="2 7" id="KW-0813">Transport</keyword>
<keyword evidence="5 7" id="KW-1133">Transmembrane helix</keyword>
<evidence type="ECO:0000256" key="2">
    <source>
        <dbReference type="ARBA" id="ARBA00022448"/>
    </source>
</evidence>
<comment type="similarity">
    <text evidence="7">Belongs to the binding-protein-dependent transport system permease family.</text>
</comment>
<evidence type="ECO:0000256" key="3">
    <source>
        <dbReference type="ARBA" id="ARBA00022475"/>
    </source>
</evidence>
<keyword evidence="4 7" id="KW-0812">Transmembrane</keyword>
<dbReference type="CDD" id="cd06261">
    <property type="entry name" value="TM_PBP2"/>
    <property type="match status" value="1"/>
</dbReference>
<accession>A0A6B1DWT6</accession>
<dbReference type="InterPro" id="IPR000515">
    <property type="entry name" value="MetI-like"/>
</dbReference>
<dbReference type="PROSITE" id="PS50928">
    <property type="entry name" value="ABC_TM1"/>
    <property type="match status" value="1"/>
</dbReference>
<dbReference type="SUPFAM" id="SSF161098">
    <property type="entry name" value="MetI-like"/>
    <property type="match status" value="1"/>
</dbReference>
<evidence type="ECO:0000256" key="6">
    <source>
        <dbReference type="ARBA" id="ARBA00023136"/>
    </source>
</evidence>
<comment type="caution">
    <text evidence="9">The sequence shown here is derived from an EMBL/GenBank/DDBJ whole genome shotgun (WGS) entry which is preliminary data.</text>
</comment>